<protein>
    <submittedName>
        <fullName evidence="1">Uncharacterized protein</fullName>
    </submittedName>
</protein>
<sequence>MNQAFHGKKLHVFLLKFNHFGQKMLTSGLFNSKANLLLQIPHSYIKFDEYIGS</sequence>
<name>A0AAW1D5Q8_9HEMI</name>
<organism evidence="1 2">
    <name type="scientific">Rhynocoris fuscipes</name>
    <dbReference type="NCBI Taxonomy" id="488301"/>
    <lineage>
        <taxon>Eukaryota</taxon>
        <taxon>Metazoa</taxon>
        <taxon>Ecdysozoa</taxon>
        <taxon>Arthropoda</taxon>
        <taxon>Hexapoda</taxon>
        <taxon>Insecta</taxon>
        <taxon>Pterygota</taxon>
        <taxon>Neoptera</taxon>
        <taxon>Paraneoptera</taxon>
        <taxon>Hemiptera</taxon>
        <taxon>Heteroptera</taxon>
        <taxon>Panheteroptera</taxon>
        <taxon>Cimicomorpha</taxon>
        <taxon>Reduviidae</taxon>
        <taxon>Harpactorinae</taxon>
        <taxon>Harpactorini</taxon>
        <taxon>Rhynocoris</taxon>
    </lineage>
</organism>
<dbReference type="AlphaFoldDB" id="A0AAW1D5Q8"/>
<accession>A0AAW1D5Q8</accession>
<dbReference type="Proteomes" id="UP001461498">
    <property type="component" value="Unassembled WGS sequence"/>
</dbReference>
<dbReference type="EMBL" id="JAPXFL010000006">
    <property type="protein sequence ID" value="KAK9505319.1"/>
    <property type="molecule type" value="Genomic_DNA"/>
</dbReference>
<evidence type="ECO:0000313" key="1">
    <source>
        <dbReference type="EMBL" id="KAK9505319.1"/>
    </source>
</evidence>
<gene>
    <name evidence="1" type="ORF">O3M35_009403</name>
</gene>
<reference evidence="1 2" key="1">
    <citation type="submission" date="2022-12" db="EMBL/GenBank/DDBJ databases">
        <title>Chromosome-level genome assembly of true bugs.</title>
        <authorList>
            <person name="Ma L."/>
            <person name="Li H."/>
        </authorList>
    </citation>
    <scope>NUCLEOTIDE SEQUENCE [LARGE SCALE GENOMIC DNA]</scope>
    <source>
        <strain evidence="1">Lab_2022b</strain>
    </source>
</reference>
<evidence type="ECO:0000313" key="2">
    <source>
        <dbReference type="Proteomes" id="UP001461498"/>
    </source>
</evidence>
<proteinExistence type="predicted"/>
<keyword evidence="2" id="KW-1185">Reference proteome</keyword>
<comment type="caution">
    <text evidence="1">The sequence shown here is derived from an EMBL/GenBank/DDBJ whole genome shotgun (WGS) entry which is preliminary data.</text>
</comment>